<organism evidence="3 4">
    <name type="scientific">Arthrobacter terrae</name>
    <dbReference type="NCBI Taxonomy" id="2935737"/>
    <lineage>
        <taxon>Bacteria</taxon>
        <taxon>Bacillati</taxon>
        <taxon>Actinomycetota</taxon>
        <taxon>Actinomycetes</taxon>
        <taxon>Micrococcales</taxon>
        <taxon>Micrococcaceae</taxon>
        <taxon>Arthrobacter</taxon>
    </lineage>
</organism>
<keyword evidence="2" id="KW-0472">Membrane</keyword>
<proteinExistence type="predicted"/>
<evidence type="ECO:0000256" key="1">
    <source>
        <dbReference type="SAM" id="MobiDB-lite"/>
    </source>
</evidence>
<feature type="transmembrane region" description="Helical" evidence="2">
    <location>
        <begin position="20"/>
        <end position="38"/>
    </location>
</feature>
<evidence type="ECO:0000256" key="2">
    <source>
        <dbReference type="SAM" id="Phobius"/>
    </source>
</evidence>
<feature type="compositionally biased region" description="Basic and acidic residues" evidence="1">
    <location>
        <begin position="146"/>
        <end position="155"/>
    </location>
</feature>
<reference evidence="3 4" key="1">
    <citation type="submission" date="2020-11" db="EMBL/GenBank/DDBJ databases">
        <title>Arthrobacter antarcticus sp. nov., isolated from Antarctic Soil.</title>
        <authorList>
            <person name="Li J."/>
        </authorList>
    </citation>
    <scope>NUCLEOTIDE SEQUENCE [LARGE SCALE GENOMIC DNA]</scope>
    <source>
        <strain evidence="3 4">Z1-20</strain>
    </source>
</reference>
<sequence length="162" mass="17068">MARTLASIRLPKKWGILDQSILWALAIFALLTFVKTVLDGANKTTEAEAEHAKHYGKPAPVPAADGRWSQKEKVDFASFTLGTFVSLGGLIFAAFKAGGEAAAYVMWGAALIMAIFAVAWAATHYAKPKGEPTTPGQATGTVSDEAVTKNSDKPEGSSLPTS</sequence>
<accession>A0A931CRJ4</accession>
<dbReference type="RefSeq" id="WP_196398046.1">
    <property type="nucleotide sequence ID" value="NZ_JADNYM010000025.1"/>
</dbReference>
<keyword evidence="2" id="KW-1133">Transmembrane helix</keyword>
<keyword evidence="2" id="KW-0812">Transmembrane</keyword>
<dbReference type="Proteomes" id="UP000655366">
    <property type="component" value="Unassembled WGS sequence"/>
</dbReference>
<protein>
    <submittedName>
        <fullName evidence="3">Uncharacterized protein</fullName>
    </submittedName>
</protein>
<name>A0A931CRJ4_9MICC</name>
<gene>
    <name evidence="3" type="ORF">IV500_17200</name>
</gene>
<evidence type="ECO:0000313" key="4">
    <source>
        <dbReference type="Proteomes" id="UP000655366"/>
    </source>
</evidence>
<dbReference type="EMBL" id="JADNYM010000025">
    <property type="protein sequence ID" value="MBG0741110.1"/>
    <property type="molecule type" value="Genomic_DNA"/>
</dbReference>
<dbReference type="AlphaFoldDB" id="A0A931CRJ4"/>
<feature type="region of interest" description="Disordered" evidence="1">
    <location>
        <begin position="128"/>
        <end position="162"/>
    </location>
</feature>
<comment type="caution">
    <text evidence="3">The sequence shown here is derived from an EMBL/GenBank/DDBJ whole genome shotgun (WGS) entry which is preliminary data.</text>
</comment>
<feature type="transmembrane region" description="Helical" evidence="2">
    <location>
        <begin position="101"/>
        <end position="122"/>
    </location>
</feature>
<evidence type="ECO:0000313" key="3">
    <source>
        <dbReference type="EMBL" id="MBG0741110.1"/>
    </source>
</evidence>
<keyword evidence="4" id="KW-1185">Reference proteome</keyword>
<feature type="transmembrane region" description="Helical" evidence="2">
    <location>
        <begin position="76"/>
        <end position="95"/>
    </location>
</feature>